<evidence type="ECO:0000313" key="1">
    <source>
        <dbReference type="EMBL" id="PCG72384.1"/>
    </source>
</evidence>
<comment type="caution">
    <text evidence="1">The sequence shown here is derived from an EMBL/GenBank/DDBJ whole genome shotgun (WGS) entry which is preliminary data.</text>
</comment>
<dbReference type="AlphaFoldDB" id="A0A2A4JLC1"/>
<protein>
    <recommendedName>
        <fullName evidence="2">Mutant cadherin</fullName>
    </recommendedName>
</protein>
<name>A0A2A4JLC1_HELVI</name>
<accession>A0A2A4JLC1</accession>
<organism evidence="1">
    <name type="scientific">Heliothis virescens</name>
    <name type="common">Tobacco budworm moth</name>
    <dbReference type="NCBI Taxonomy" id="7102"/>
    <lineage>
        <taxon>Eukaryota</taxon>
        <taxon>Metazoa</taxon>
        <taxon>Ecdysozoa</taxon>
        <taxon>Arthropoda</taxon>
        <taxon>Hexapoda</taxon>
        <taxon>Insecta</taxon>
        <taxon>Pterygota</taxon>
        <taxon>Neoptera</taxon>
        <taxon>Endopterygota</taxon>
        <taxon>Lepidoptera</taxon>
        <taxon>Glossata</taxon>
        <taxon>Ditrysia</taxon>
        <taxon>Noctuoidea</taxon>
        <taxon>Noctuidae</taxon>
        <taxon>Heliothinae</taxon>
        <taxon>Heliothis</taxon>
    </lineage>
</organism>
<proteinExistence type="predicted"/>
<reference evidence="1" key="1">
    <citation type="submission" date="2017-09" db="EMBL/GenBank/DDBJ databases">
        <title>Contemporary evolution of a Lepidopteran species, Heliothis virescens, in response to modern agricultural practices.</title>
        <authorList>
            <person name="Fritz M.L."/>
            <person name="Deyonke A.M."/>
            <person name="Papanicolaou A."/>
            <person name="Micinski S."/>
            <person name="Westbrook J."/>
            <person name="Gould F."/>
        </authorList>
    </citation>
    <scope>NUCLEOTIDE SEQUENCE [LARGE SCALE GENOMIC DNA]</scope>
    <source>
        <strain evidence="1">HvINT-</strain>
        <tissue evidence="1">Whole body</tissue>
    </source>
</reference>
<evidence type="ECO:0008006" key="2">
    <source>
        <dbReference type="Google" id="ProtNLM"/>
    </source>
</evidence>
<dbReference type="EMBL" id="NWSH01001150">
    <property type="protein sequence ID" value="PCG72384.1"/>
    <property type="molecule type" value="Genomic_DNA"/>
</dbReference>
<sequence length="464" mass="51986">MSLNTVKCNSCNVVINELLAFLRSVLDIMDEESVHRLCTTSFTAEEIVKAKTLLFESIPSGKKMPVRRKDGKKKMSRDLDDMICLLKGTNPELFPIFVAKELHKLPPVSFDHVDVTRLLKDIIKLQHKVSVLEENTVTMEQFDIFKLEVENMKHSSSVDNCTIDMNVNKRRGACLQNSITLDSGPIGLQYVPIKYSQVTADSKLNGRLAKNVSSTADPNAHNCISVLREQNSATENNRHVQERESTVDVTSASEIECVMSNISTTSGKEPVLLSTGTMTSRSPTSRQCSTIVASNSQEPVFRCEAQASLGDDATIRCTGLSEVNVSSEQTVGSRDTMDSEWKLVKKKRSKQNRLDSRKGTAITAPDGRFRAADIKVPLLISNVSTEASEDDIIRYIKDKTSETVTLKKINMKSVRKYSAYKLYVSKHKADLFLNSEVWPDGIVFRRFVHFMYRTKPKESKVTVN</sequence>
<gene>
    <name evidence="1" type="ORF">B5V51_871</name>
</gene>